<evidence type="ECO:0000259" key="7">
    <source>
        <dbReference type="PROSITE" id="PS51352"/>
    </source>
</evidence>
<sequence>MFKKVYLPVLILITILICPSQLQAAKDSGDVAAKIDKDVITMSELNKAAESDLMPLASQIYDIKKKRLDQMVEDKLYELEAKKQKTSVEALKAEINKGDEDMSDDAIEVYYDLNKAQFGNRPLEQVKAQIKNLLIRRKLDKSNDEFLAGLRKKYNVEVMLEEPKMELDIDGYPSRGPDNAKVTVVEFTDFQCPFCKRFKDTIDQLVEEYPNDVKHVFHHLPLPMHRNAKGAHHASVCADRQGKFWEMREVLFNNATALERENLNKYAGEVGLDMDAFSKCMEDPEIDKYLDDAASYAQSVGARGTPTSFVNGTLFRGAQPYEQLKQVVETKLK</sequence>
<feature type="chain" id="PRO_5013729001" description="Thioredoxin domain-containing protein" evidence="6">
    <location>
        <begin position="25"/>
        <end position="333"/>
    </location>
</feature>
<dbReference type="PANTHER" id="PTHR13887">
    <property type="entry name" value="GLUTATHIONE S-TRANSFERASE KAPPA"/>
    <property type="match status" value="1"/>
</dbReference>
<accession>A0A2H0LMP4</accession>
<dbReference type="Gene3D" id="3.40.30.10">
    <property type="entry name" value="Glutaredoxin"/>
    <property type="match status" value="1"/>
</dbReference>
<feature type="signal peptide" evidence="6">
    <location>
        <begin position="1"/>
        <end position="24"/>
    </location>
</feature>
<evidence type="ECO:0000256" key="3">
    <source>
        <dbReference type="ARBA" id="ARBA00023002"/>
    </source>
</evidence>
<dbReference type="AlphaFoldDB" id="A0A2H0LMP4"/>
<proteinExistence type="inferred from homology"/>
<dbReference type="InterPro" id="IPR027304">
    <property type="entry name" value="Trigger_fact/SurA_dom_sf"/>
</dbReference>
<dbReference type="InterPro" id="IPR036249">
    <property type="entry name" value="Thioredoxin-like_sf"/>
</dbReference>
<dbReference type="SUPFAM" id="SSF109998">
    <property type="entry name" value="Triger factor/SurA peptide-binding domain-like"/>
    <property type="match status" value="1"/>
</dbReference>
<dbReference type="Proteomes" id="UP000230859">
    <property type="component" value="Unassembled WGS sequence"/>
</dbReference>
<dbReference type="PANTHER" id="PTHR13887:SF14">
    <property type="entry name" value="DISULFIDE BOND FORMATION PROTEIN D"/>
    <property type="match status" value="1"/>
</dbReference>
<keyword evidence="4" id="KW-1015">Disulfide bond</keyword>
<dbReference type="Gene3D" id="1.10.4030.10">
    <property type="entry name" value="Porin chaperone SurA, peptide-binding domain"/>
    <property type="match status" value="1"/>
</dbReference>
<gene>
    <name evidence="8" type="ORF">COV74_07860</name>
</gene>
<evidence type="ECO:0000313" key="8">
    <source>
        <dbReference type="EMBL" id="PIQ85606.1"/>
    </source>
</evidence>
<dbReference type="PROSITE" id="PS51352">
    <property type="entry name" value="THIOREDOXIN_2"/>
    <property type="match status" value="1"/>
</dbReference>
<dbReference type="GO" id="GO:0016491">
    <property type="term" value="F:oxidoreductase activity"/>
    <property type="evidence" value="ECO:0007669"/>
    <property type="project" value="UniProtKB-KW"/>
</dbReference>
<evidence type="ECO:0000256" key="1">
    <source>
        <dbReference type="ARBA" id="ARBA00005791"/>
    </source>
</evidence>
<evidence type="ECO:0000256" key="5">
    <source>
        <dbReference type="ARBA" id="ARBA00023284"/>
    </source>
</evidence>
<name>A0A2H0LMP4_9BACT</name>
<comment type="caution">
    <text evidence="8">The sequence shown here is derived from an EMBL/GenBank/DDBJ whole genome shotgun (WGS) entry which is preliminary data.</text>
</comment>
<evidence type="ECO:0000313" key="9">
    <source>
        <dbReference type="Proteomes" id="UP000230859"/>
    </source>
</evidence>
<keyword evidence="5" id="KW-0676">Redox-active center</keyword>
<dbReference type="Pfam" id="PF13462">
    <property type="entry name" value="Thioredoxin_4"/>
    <property type="match status" value="1"/>
</dbReference>
<organism evidence="8 9">
    <name type="scientific">Candidatus Abzuiibacterium crystallinum</name>
    <dbReference type="NCBI Taxonomy" id="1974748"/>
    <lineage>
        <taxon>Bacteria</taxon>
        <taxon>Pseudomonadati</taxon>
        <taxon>Candidatus Omnitrophota</taxon>
        <taxon>Candidatus Abzuiibacterium</taxon>
    </lineage>
</organism>
<evidence type="ECO:0000256" key="6">
    <source>
        <dbReference type="SAM" id="SignalP"/>
    </source>
</evidence>
<protein>
    <recommendedName>
        <fullName evidence="7">Thioredoxin domain-containing protein</fullName>
    </recommendedName>
</protein>
<dbReference type="EMBL" id="PCVY01000064">
    <property type="protein sequence ID" value="PIQ85606.1"/>
    <property type="molecule type" value="Genomic_DNA"/>
</dbReference>
<evidence type="ECO:0000256" key="2">
    <source>
        <dbReference type="ARBA" id="ARBA00022729"/>
    </source>
</evidence>
<dbReference type="SUPFAM" id="SSF52833">
    <property type="entry name" value="Thioredoxin-like"/>
    <property type="match status" value="1"/>
</dbReference>
<feature type="domain" description="Thioredoxin" evidence="7">
    <location>
        <begin position="137"/>
        <end position="333"/>
    </location>
</feature>
<dbReference type="InterPro" id="IPR012336">
    <property type="entry name" value="Thioredoxin-like_fold"/>
</dbReference>
<evidence type="ECO:0000256" key="4">
    <source>
        <dbReference type="ARBA" id="ARBA00023157"/>
    </source>
</evidence>
<keyword evidence="2 6" id="KW-0732">Signal</keyword>
<reference evidence="8 9" key="1">
    <citation type="submission" date="2017-09" db="EMBL/GenBank/DDBJ databases">
        <title>Depth-based differentiation of microbial function through sediment-hosted aquifers and enrichment of novel symbionts in the deep terrestrial subsurface.</title>
        <authorList>
            <person name="Probst A.J."/>
            <person name="Ladd B."/>
            <person name="Jarett J.K."/>
            <person name="Geller-Mcgrath D.E."/>
            <person name="Sieber C.M."/>
            <person name="Emerson J.B."/>
            <person name="Anantharaman K."/>
            <person name="Thomas B.C."/>
            <person name="Malmstrom R."/>
            <person name="Stieglmeier M."/>
            <person name="Klingl A."/>
            <person name="Woyke T."/>
            <person name="Ryan C.M."/>
            <person name="Banfield J.F."/>
        </authorList>
    </citation>
    <scope>NUCLEOTIDE SEQUENCE [LARGE SCALE GENOMIC DNA]</scope>
    <source>
        <strain evidence="8">CG11_big_fil_rev_8_21_14_0_20_45_26</strain>
    </source>
</reference>
<comment type="similarity">
    <text evidence="1">Belongs to the thioredoxin family. DsbA subfamily.</text>
</comment>
<dbReference type="InterPro" id="IPR013766">
    <property type="entry name" value="Thioredoxin_domain"/>
</dbReference>
<keyword evidence="3" id="KW-0560">Oxidoreductase</keyword>